<dbReference type="AlphaFoldDB" id="A0A919LDK0"/>
<comment type="caution">
    <text evidence="1">The sequence shown here is derived from an EMBL/GenBank/DDBJ whole genome shotgun (WGS) entry which is preliminary data.</text>
</comment>
<organism evidence="1 2">
    <name type="scientific">Streptomyces xanthophaeus</name>
    <dbReference type="NCBI Taxonomy" id="67385"/>
    <lineage>
        <taxon>Bacteria</taxon>
        <taxon>Bacillati</taxon>
        <taxon>Actinomycetota</taxon>
        <taxon>Actinomycetes</taxon>
        <taxon>Kitasatosporales</taxon>
        <taxon>Streptomycetaceae</taxon>
        <taxon>Streptomyces</taxon>
    </lineage>
</organism>
<reference evidence="1" key="1">
    <citation type="submission" date="2020-09" db="EMBL/GenBank/DDBJ databases">
        <title>Whole genome shotgun sequence of Streptomyces xanthophaeus NBRC 12829.</title>
        <authorList>
            <person name="Komaki H."/>
            <person name="Tamura T."/>
        </authorList>
    </citation>
    <scope>NUCLEOTIDE SEQUENCE</scope>
    <source>
        <strain evidence="1">NBRC 12829</strain>
    </source>
</reference>
<sequence length="110" mass="12002">MTAEIPSVDAIAVAVRDLDETNIAGDVQTLSWMGLLEVTGERISINPRGRAACLEAECATLGKRLVEVSVFADELQRRAPSLSTEMHALRQLAEGVWSMTEATAYLERRA</sequence>
<evidence type="ECO:0000313" key="2">
    <source>
        <dbReference type="Proteomes" id="UP000600026"/>
    </source>
</evidence>
<proteinExistence type="predicted"/>
<dbReference type="OrthoDB" id="4185169at2"/>
<name>A0A919LDK0_9ACTN</name>
<gene>
    <name evidence="1" type="ORF">Sxan_39200</name>
</gene>
<dbReference type="EMBL" id="BNEE01000006">
    <property type="protein sequence ID" value="GHI86556.1"/>
    <property type="molecule type" value="Genomic_DNA"/>
</dbReference>
<protein>
    <submittedName>
        <fullName evidence="1">Uncharacterized protein</fullName>
    </submittedName>
</protein>
<dbReference type="RefSeq" id="WP_157853430.1">
    <property type="nucleotide sequence ID" value="NZ_BNEE01000006.1"/>
</dbReference>
<keyword evidence="2" id="KW-1185">Reference proteome</keyword>
<dbReference type="Proteomes" id="UP000600026">
    <property type="component" value="Unassembled WGS sequence"/>
</dbReference>
<evidence type="ECO:0000313" key="1">
    <source>
        <dbReference type="EMBL" id="GHI86556.1"/>
    </source>
</evidence>
<accession>A0A919LDK0</accession>